<dbReference type="AlphaFoldDB" id="A0A367ZL26"/>
<dbReference type="InterPro" id="IPR007831">
    <property type="entry name" value="T2SS_GspE_N"/>
</dbReference>
<proteinExistence type="inferred from homology"/>
<keyword evidence="3" id="KW-0067">ATP-binding</keyword>
<dbReference type="InterPro" id="IPR027417">
    <property type="entry name" value="P-loop_NTPase"/>
</dbReference>
<dbReference type="EMBL" id="QOQW01000028">
    <property type="protein sequence ID" value="RCK78081.1"/>
    <property type="molecule type" value="Genomic_DNA"/>
</dbReference>
<evidence type="ECO:0000256" key="2">
    <source>
        <dbReference type="ARBA" id="ARBA00022741"/>
    </source>
</evidence>
<feature type="domain" description="Type II secretion system protein GspE N-terminal" evidence="5">
    <location>
        <begin position="61"/>
        <end position="146"/>
    </location>
</feature>
<dbReference type="SUPFAM" id="SSF160246">
    <property type="entry name" value="EspE N-terminal domain-like"/>
    <property type="match status" value="1"/>
</dbReference>
<dbReference type="GO" id="GO:0005524">
    <property type="term" value="F:ATP binding"/>
    <property type="evidence" value="ECO:0007669"/>
    <property type="project" value="UniProtKB-KW"/>
</dbReference>
<dbReference type="SUPFAM" id="SSF52540">
    <property type="entry name" value="P-loop containing nucleoside triphosphate hydrolases"/>
    <property type="match status" value="1"/>
</dbReference>
<dbReference type="InterPro" id="IPR037257">
    <property type="entry name" value="T2SS_E_N_sf"/>
</dbReference>
<evidence type="ECO:0000256" key="1">
    <source>
        <dbReference type="ARBA" id="ARBA00006611"/>
    </source>
</evidence>
<feature type="domain" description="Bacterial type II secretion system protein E" evidence="4">
    <location>
        <begin position="176"/>
        <end position="550"/>
    </location>
</feature>
<dbReference type="GO" id="GO:0005886">
    <property type="term" value="C:plasma membrane"/>
    <property type="evidence" value="ECO:0007669"/>
    <property type="project" value="TreeGrafter"/>
</dbReference>
<dbReference type="PANTHER" id="PTHR30258">
    <property type="entry name" value="TYPE II SECRETION SYSTEM PROTEIN GSPE-RELATED"/>
    <property type="match status" value="1"/>
</dbReference>
<dbReference type="PANTHER" id="PTHR30258:SF1">
    <property type="entry name" value="PROTEIN TRANSPORT PROTEIN HOFB HOMOLOG"/>
    <property type="match status" value="1"/>
</dbReference>
<evidence type="ECO:0000313" key="6">
    <source>
        <dbReference type="EMBL" id="RCK78081.1"/>
    </source>
</evidence>
<evidence type="ECO:0000259" key="5">
    <source>
        <dbReference type="Pfam" id="PF05157"/>
    </source>
</evidence>
<dbReference type="Pfam" id="PF05157">
    <property type="entry name" value="MshEN"/>
    <property type="match status" value="1"/>
</dbReference>
<keyword evidence="2" id="KW-0547">Nucleotide-binding</keyword>
<organism evidence="6 7">
    <name type="scientific">Candidatus Ozemobacter sibiricus</name>
    <dbReference type="NCBI Taxonomy" id="2268124"/>
    <lineage>
        <taxon>Bacteria</taxon>
        <taxon>Candidatus Ozemobacteria</taxon>
        <taxon>Candidatus Ozemobacterales</taxon>
        <taxon>Candidatus Ozemobacteraceae</taxon>
        <taxon>Candidatus Ozemobacter</taxon>
    </lineage>
</organism>
<comment type="similarity">
    <text evidence="1">Belongs to the GSP E family.</text>
</comment>
<gene>
    <name evidence="6" type="ORF">OZSIB_1857</name>
</gene>
<accession>A0A367ZL26</accession>
<evidence type="ECO:0000259" key="4">
    <source>
        <dbReference type="Pfam" id="PF00437"/>
    </source>
</evidence>
<dbReference type="Gene3D" id="3.30.450.90">
    <property type="match status" value="1"/>
</dbReference>
<dbReference type="Gene3D" id="3.40.50.300">
    <property type="entry name" value="P-loop containing nucleotide triphosphate hydrolases"/>
    <property type="match status" value="1"/>
</dbReference>
<dbReference type="GO" id="GO:0016887">
    <property type="term" value="F:ATP hydrolysis activity"/>
    <property type="evidence" value="ECO:0007669"/>
    <property type="project" value="TreeGrafter"/>
</dbReference>
<sequence>MSTQKKRLGDILIDCNLINQDQLKQALGYQKEHGLKLGAALIELGLVTEDDIIWALGNQLNISFIHLNPDIVSRDVIKILTPEFAREHRIIPLYQTGNQLSVCMVDPLESDPIDYLASKTGMQISVSICTKFDFEQTYKAIYGPLESTDKVGGEIGQPDKQLIEERGIPKGMEAPEKVINYILGQAIIGKVDRIHFEPSEKGVLVRFRSSSTLARKVEVPLKIHQEIIGKLKTFSALPPSQGLPHGMSVGHFRVNVSGRMINIQAIFYPTIHGEMVILKLSDFTNLDEKIGKACKTRLEELAAFLRTNHGVLYVTGPRESGRTTTQYFLLNGFDTEARKIVTVENPVQCTLPRLTQIQVGQAGIGSHQEGIDLALLLDPDVIYLDHLADSDVAREIAFAALGGKTILTSFMAYDAPSSVVRLLEMSPDPVIVASSLCGFQSQRLVRTLCPACKRPATLPDEIQERLTGLAAEVKPMAAVGCDSCQKTGYSGRTLIAEFLPTSPALRQMMINRQSYQDFFQFARKQGIPTLEDRCLELVAAGETSLDEFLRLF</sequence>
<comment type="caution">
    <text evidence="6">The sequence shown here is derived from an EMBL/GenBank/DDBJ whole genome shotgun (WGS) entry which is preliminary data.</text>
</comment>
<dbReference type="Pfam" id="PF00437">
    <property type="entry name" value="T2SSE"/>
    <property type="match status" value="1"/>
</dbReference>
<evidence type="ECO:0000256" key="3">
    <source>
        <dbReference type="ARBA" id="ARBA00022840"/>
    </source>
</evidence>
<dbReference type="Proteomes" id="UP000252355">
    <property type="component" value="Unassembled WGS sequence"/>
</dbReference>
<dbReference type="Gene3D" id="3.30.300.160">
    <property type="entry name" value="Type II secretion system, protein E, N-terminal domain"/>
    <property type="match status" value="1"/>
</dbReference>
<evidence type="ECO:0000313" key="7">
    <source>
        <dbReference type="Proteomes" id="UP000252355"/>
    </source>
</evidence>
<dbReference type="InterPro" id="IPR001482">
    <property type="entry name" value="T2SS/T4SS_dom"/>
</dbReference>
<name>A0A367ZL26_9BACT</name>
<protein>
    <submittedName>
        <fullName evidence="6">General secretion pathway protein E</fullName>
    </submittedName>
</protein>
<reference evidence="6 7" key="1">
    <citation type="submission" date="2018-05" db="EMBL/GenBank/DDBJ databases">
        <title>A metagenomic window into the 2 km-deep terrestrial subsurface aquifer revealed taxonomically and functionally diverse microbial community comprising novel uncultured bacterial lineages.</title>
        <authorList>
            <person name="Kadnikov V.V."/>
            <person name="Mardanov A.V."/>
            <person name="Beletsky A.V."/>
            <person name="Banks D."/>
            <person name="Pimenov N.V."/>
            <person name="Frank Y.A."/>
            <person name="Karnachuk O.V."/>
            <person name="Ravin N.V."/>
        </authorList>
    </citation>
    <scope>NUCLEOTIDE SEQUENCE [LARGE SCALE GENOMIC DNA]</scope>
    <source>
        <strain evidence="6">BY5</strain>
    </source>
</reference>